<dbReference type="HOGENOM" id="CLU_042685_0_0_1"/>
<evidence type="ECO:0008006" key="4">
    <source>
        <dbReference type="Google" id="ProtNLM"/>
    </source>
</evidence>
<dbReference type="Proteomes" id="UP000053328">
    <property type="component" value="Unassembled WGS sequence"/>
</dbReference>
<evidence type="ECO:0000313" key="3">
    <source>
        <dbReference type="Proteomes" id="UP000053328"/>
    </source>
</evidence>
<feature type="compositionally biased region" description="Acidic residues" evidence="1">
    <location>
        <begin position="270"/>
        <end position="280"/>
    </location>
</feature>
<dbReference type="EMBL" id="KN847497">
    <property type="protein sequence ID" value="KIW13775.1"/>
    <property type="molecule type" value="Genomic_DNA"/>
</dbReference>
<name>A0A0D2B500_9EURO</name>
<dbReference type="VEuPathDB" id="FungiDB:PV08_08966"/>
<feature type="compositionally biased region" description="Polar residues" evidence="1">
    <location>
        <begin position="195"/>
        <end position="206"/>
    </location>
</feature>
<dbReference type="RefSeq" id="XP_016233991.1">
    <property type="nucleotide sequence ID" value="XM_016383288.1"/>
</dbReference>
<feature type="region of interest" description="Disordered" evidence="1">
    <location>
        <begin position="270"/>
        <end position="301"/>
    </location>
</feature>
<reference evidence="2 3" key="1">
    <citation type="submission" date="2015-01" db="EMBL/GenBank/DDBJ databases">
        <title>The Genome Sequence of Exophiala spinifera CBS89968.</title>
        <authorList>
            <consortium name="The Broad Institute Genomics Platform"/>
            <person name="Cuomo C."/>
            <person name="de Hoog S."/>
            <person name="Gorbushina A."/>
            <person name="Stielow B."/>
            <person name="Teixiera M."/>
            <person name="Abouelleil A."/>
            <person name="Chapman S.B."/>
            <person name="Priest M."/>
            <person name="Young S.K."/>
            <person name="Wortman J."/>
            <person name="Nusbaum C."/>
            <person name="Birren B."/>
        </authorList>
    </citation>
    <scope>NUCLEOTIDE SEQUENCE [LARGE SCALE GENOMIC DNA]</scope>
    <source>
        <strain evidence="2 3">CBS 89968</strain>
    </source>
</reference>
<feature type="region of interest" description="Disordered" evidence="1">
    <location>
        <begin position="126"/>
        <end position="251"/>
    </location>
</feature>
<proteinExistence type="predicted"/>
<feature type="compositionally biased region" description="Acidic residues" evidence="1">
    <location>
        <begin position="152"/>
        <end position="161"/>
    </location>
</feature>
<sequence>MTLRRARATKRNLVRWTDDLDKEVLLVVQYACAEAGIKLPWARVAEIMGPHFTEGAIIQHLAKLRTLMERHEIPVPPCLKRGMLTKTPSKVYGNVTPKRIFESIKPLYAGSPNANGGENRSVYEKVKVEERGSPTLQVKGRMRTGGRARDISDDEEDDDTLPETLYDSDVSPKKKRRTAKKKSSASMNDLPATPEQATKTKSTASINDPPPTPMTPLTPATPKQAVKGAGQNSVSRIAPSTPPSRRTRGIKRDYTLIDTVLDDMDADIDRDDAETLDGDDSSNPGDGTAVSEEKVQDDSIAATTVKTMTTAQDNSEMPNLGGDILGAVADSINPANIDPFTNAEYLWPGVDTMFSGPPISGFPPGTVNGAALFKTNNFFNNGQMNMQTYDMPAAMGSGATASGTMGFGTMGFGTMGSGTMESGTMGSGTMGSGTMGSDTTSFAPEMFRPNSIDSYLYQASRNNSVATGMTSFSSASDSQQEQSQVQMPAALAFNDEELLALELNELAAEPTLNNTEDWKGDDVFGWDDPVDSAMHRNVFGF</sequence>
<protein>
    <recommendedName>
        <fullName evidence="4">Myb-like domain-containing protein</fullName>
    </recommendedName>
</protein>
<gene>
    <name evidence="2" type="ORF">PV08_08966</name>
</gene>
<dbReference type="STRING" id="91928.A0A0D2B500"/>
<accession>A0A0D2B500</accession>
<evidence type="ECO:0000313" key="2">
    <source>
        <dbReference type="EMBL" id="KIW13775.1"/>
    </source>
</evidence>
<dbReference type="AlphaFoldDB" id="A0A0D2B500"/>
<dbReference type="OrthoDB" id="3903267at2759"/>
<feature type="compositionally biased region" description="Basic residues" evidence="1">
    <location>
        <begin position="173"/>
        <end position="183"/>
    </location>
</feature>
<evidence type="ECO:0000256" key="1">
    <source>
        <dbReference type="SAM" id="MobiDB-lite"/>
    </source>
</evidence>
<organism evidence="2 3">
    <name type="scientific">Exophiala spinifera</name>
    <dbReference type="NCBI Taxonomy" id="91928"/>
    <lineage>
        <taxon>Eukaryota</taxon>
        <taxon>Fungi</taxon>
        <taxon>Dikarya</taxon>
        <taxon>Ascomycota</taxon>
        <taxon>Pezizomycotina</taxon>
        <taxon>Eurotiomycetes</taxon>
        <taxon>Chaetothyriomycetidae</taxon>
        <taxon>Chaetothyriales</taxon>
        <taxon>Herpotrichiellaceae</taxon>
        <taxon>Exophiala</taxon>
    </lineage>
</organism>
<keyword evidence="3" id="KW-1185">Reference proteome</keyword>
<dbReference type="GeneID" id="27336049"/>